<evidence type="ECO:0000313" key="4">
    <source>
        <dbReference type="Proteomes" id="UP001234178"/>
    </source>
</evidence>
<feature type="region of interest" description="Disordered" evidence="1">
    <location>
        <begin position="198"/>
        <end position="321"/>
    </location>
</feature>
<dbReference type="Pfam" id="PF13717">
    <property type="entry name" value="Zn_ribbon_4"/>
    <property type="match status" value="1"/>
</dbReference>
<protein>
    <recommendedName>
        <fullName evidence="2">Zinc finger/thioredoxin putative domain-containing protein</fullName>
    </recommendedName>
</protein>
<feature type="compositionally biased region" description="Basic residues" evidence="1">
    <location>
        <begin position="808"/>
        <end position="835"/>
    </location>
</feature>
<feature type="region of interest" description="Disordered" evidence="1">
    <location>
        <begin position="438"/>
        <end position="479"/>
    </location>
</feature>
<feature type="compositionally biased region" description="Basic residues" evidence="1">
    <location>
        <begin position="764"/>
        <end position="785"/>
    </location>
</feature>
<feature type="compositionally biased region" description="Basic residues" evidence="1">
    <location>
        <begin position="663"/>
        <end position="673"/>
    </location>
</feature>
<evidence type="ECO:0000256" key="1">
    <source>
        <dbReference type="SAM" id="MobiDB-lite"/>
    </source>
</evidence>
<feature type="compositionally biased region" description="Basic and acidic residues" evidence="1">
    <location>
        <begin position="613"/>
        <end position="627"/>
    </location>
</feature>
<feature type="compositionally biased region" description="Pro residues" evidence="1">
    <location>
        <begin position="306"/>
        <end position="316"/>
    </location>
</feature>
<feature type="compositionally biased region" description="Basic and acidic residues" evidence="1">
    <location>
        <begin position="851"/>
        <end position="869"/>
    </location>
</feature>
<proteinExistence type="predicted"/>
<keyword evidence="4" id="KW-1185">Reference proteome</keyword>
<organism evidence="3 4">
    <name type="scientific">Daphnia magna</name>
    <dbReference type="NCBI Taxonomy" id="35525"/>
    <lineage>
        <taxon>Eukaryota</taxon>
        <taxon>Metazoa</taxon>
        <taxon>Ecdysozoa</taxon>
        <taxon>Arthropoda</taxon>
        <taxon>Crustacea</taxon>
        <taxon>Branchiopoda</taxon>
        <taxon>Diplostraca</taxon>
        <taxon>Cladocera</taxon>
        <taxon>Anomopoda</taxon>
        <taxon>Daphniidae</taxon>
        <taxon>Daphnia</taxon>
    </lineage>
</organism>
<feature type="compositionally biased region" description="Basic and acidic residues" evidence="1">
    <location>
        <begin position="674"/>
        <end position="683"/>
    </location>
</feature>
<dbReference type="Proteomes" id="UP001234178">
    <property type="component" value="Unassembled WGS sequence"/>
</dbReference>
<dbReference type="PANTHER" id="PTHR33209:SF2">
    <property type="entry name" value="CHROMOSOME UNDETERMINED SCAFFOLD_55, WHOLE GENOME SHOTGUN SEQUENCE"/>
    <property type="match status" value="1"/>
</dbReference>
<evidence type="ECO:0000259" key="2">
    <source>
        <dbReference type="Pfam" id="PF13717"/>
    </source>
</evidence>
<accession>A0ABR0B8K7</accession>
<reference evidence="3 4" key="1">
    <citation type="journal article" date="2023" name="Nucleic Acids Res.">
        <title>The hologenome of Daphnia magna reveals possible DNA methylation and microbiome-mediated evolution of the host genome.</title>
        <authorList>
            <person name="Chaturvedi A."/>
            <person name="Li X."/>
            <person name="Dhandapani V."/>
            <person name="Marshall H."/>
            <person name="Kissane S."/>
            <person name="Cuenca-Cambronero M."/>
            <person name="Asole G."/>
            <person name="Calvet F."/>
            <person name="Ruiz-Romero M."/>
            <person name="Marangio P."/>
            <person name="Guigo R."/>
            <person name="Rago D."/>
            <person name="Mirbahai L."/>
            <person name="Eastwood N."/>
            <person name="Colbourne J.K."/>
            <person name="Zhou J."/>
            <person name="Mallon E."/>
            <person name="Orsini L."/>
        </authorList>
    </citation>
    <scope>NUCLEOTIDE SEQUENCE [LARGE SCALE GENOMIC DNA]</scope>
    <source>
        <strain evidence="3">LRV0_1</strain>
    </source>
</reference>
<dbReference type="NCBIfam" id="TIGR02098">
    <property type="entry name" value="MJ0042_CXXC"/>
    <property type="match status" value="1"/>
</dbReference>
<sequence length="1068" mass="113491">MDVTCERCHAEYEFDDALVGARGTMVRCTECDATFRVAAPGRGSDHFRVDYDNLRELREAVRDGVVDGNFLLVDGDGGGRPLSSVDELRDWLRDSPIPLIGAHTGSARNGPPTAPSSTDRESAWEMVRAGEVVLLPASAKPGDLEAAIHGRRPDRRGPISVVPPPMTTAEEAPRPSVLPPKVRSASQSMSEIAAVSVASLPPMSSEPATTPDGGPITTGARPFATAIDGGPITTGARASIRPSLSPISEPIHVGRLVPPPPRTPSLENAPRTQRMSDAPATASEPRTERMTDPPPTMESPSKRPSPRSPLPTPSSPPAVGSDVSALLFRPEAPPRRGGFLVAGALAVVALGVVGFRYARANGGGTVPSASALPSAAPSAPVAATSYTLALDEGRIDDAEKALADAPPSRAREIGDLRVAVARAEFATWRALLTNSAGKAAGKPTAPAATQAEADRSALVAEAARRSDAIPSGTVAEPDPPALTLARIDQMRLSGNVGRGRALMTPTLRNDPAATYSLAALDFGAGGKVDWSKLLEPLRKAAATERHAGRARVALAYALSMTGDSAGAVLEANRVRASCDDRPRRRPERLRRPRRGSAAVGRYRHRHRRRHGDRRAGRQPERPRRLDAHQAGGSGPSRRSQGRCARPLPAGPRGEPRLSPCTHRAFRTRSRRAPARYERDRPEARGSVPSAAKPHRAAQVRAAASVTRSPMKNTRLGIEHRAVSRPFRTGVALALAATVATAVSGFGCAGRPKGAPRRPPAARGRGLHRPRRPPRRRARGRRKEHARHGAEDAEPLRSLPLPDAEAQGRRRRQRGLRRVWRHRRLRESARSQRRSRRLEGEGDPGPLLFERLGQRELPRRRPGLLKDCRRAGPARSPRSGSPVGKFKGAEEPLTRDGPTPEARQSLEGYLSDTRTLWLDAVSAGRPKVAKDAFEDGPYAPNRAKELGLVDAVGYADDTLDALKAETSAPRAVPVFGPKEKPSDEEVGDLFKVLAGGEGKRSPVVVLRATGSIAMAGQGNGVLGGDGGITDKGLGAAIAKLDGDDAVKAVVLRIDSRAAARLPPTCSGTS</sequence>
<dbReference type="InterPro" id="IPR011723">
    <property type="entry name" value="Znf/thioredoxin_put"/>
</dbReference>
<feature type="compositionally biased region" description="Basic residues" evidence="1">
    <location>
        <begin position="601"/>
        <end position="612"/>
    </location>
</feature>
<feature type="region of interest" description="Disordered" evidence="1">
    <location>
        <begin position="576"/>
        <end position="707"/>
    </location>
</feature>
<name>A0ABR0B8K7_9CRUS</name>
<feature type="region of interest" description="Disordered" evidence="1">
    <location>
        <begin position="148"/>
        <end position="181"/>
    </location>
</feature>
<comment type="caution">
    <text evidence="3">The sequence shown here is derived from an EMBL/GenBank/DDBJ whole genome shotgun (WGS) entry which is preliminary data.</text>
</comment>
<feature type="compositionally biased region" description="Low complexity" evidence="1">
    <location>
        <begin position="438"/>
        <end position="449"/>
    </location>
</feature>
<gene>
    <name evidence="3" type="ORF">OUZ56_032325</name>
</gene>
<feature type="region of interest" description="Disordered" evidence="1">
    <location>
        <begin position="745"/>
        <end position="903"/>
    </location>
</feature>
<feature type="domain" description="Zinc finger/thioredoxin putative" evidence="2">
    <location>
        <begin position="1"/>
        <end position="36"/>
    </location>
</feature>
<evidence type="ECO:0000313" key="3">
    <source>
        <dbReference type="EMBL" id="KAK4044919.1"/>
    </source>
</evidence>
<dbReference type="EMBL" id="JAOYFB010000041">
    <property type="protein sequence ID" value="KAK4044919.1"/>
    <property type="molecule type" value="Genomic_DNA"/>
</dbReference>
<feature type="compositionally biased region" description="Basic residues" evidence="1">
    <location>
        <begin position="583"/>
        <end position="594"/>
    </location>
</feature>
<feature type="region of interest" description="Disordered" evidence="1">
    <location>
        <begin position="101"/>
        <end position="121"/>
    </location>
</feature>
<dbReference type="PANTHER" id="PTHR33209">
    <property type="entry name" value="PROTEASE 4"/>
    <property type="match status" value="1"/>
</dbReference>